<comment type="caution">
    <text evidence="3">The sequence shown here is derived from an EMBL/GenBank/DDBJ whole genome shotgun (WGS) entry which is preliminary data.</text>
</comment>
<dbReference type="OrthoDB" id="3359404at2759"/>
<feature type="coiled-coil region" evidence="1">
    <location>
        <begin position="50"/>
        <end position="77"/>
    </location>
</feature>
<sequence>MPDGKKVPKSRHLVWYREIVPATLPVILLGTGIFFTLTLLQTHLSHSRSLEDSAARITALEDELRELRESQKRQAVNWSAGLGTVVRRVRDLGREVHAHDHVEHVEPVVPPEPVKPSLTQRLAAINPFRTAEVEQKGDAAAAAAAHIAGEKMDTLRETAEAKAARVKSEVTQRMDTVPARADPTTASPTLATRLLSTFGNPQTDDAKVQRDLENIKRAAGQVAGEATDTVEAAKKRLERVDANKVKESLVAAEEKVEDAVTPLAVATGQKMDSIREAATAKASDISAELEHRVDTLPARSDPATASPSLASRLFATFGNPRTDDVKAREDLRAVQATVEHLAEKAVDTAHAAKERLEHIDMGNVKQRVVAAEAKLQDAVAPLASATADKMDVLRETVTARSADLDETVRARLDALPERGIDNPSQGVDPVLASRLVATFGDPADDARLTQREIGDAVGMGNVVRAEEGIAAAKQGLNAAKDVAGEMVDQVENIVEEKRARGWWRS</sequence>
<name>A0A8H3YDZ3_9TREE</name>
<dbReference type="AlphaFoldDB" id="A0A8H3YDZ3"/>
<dbReference type="Proteomes" id="UP000620104">
    <property type="component" value="Unassembled WGS sequence"/>
</dbReference>
<dbReference type="EMBL" id="BLZA01000016">
    <property type="protein sequence ID" value="GHJ85884.1"/>
    <property type="molecule type" value="Genomic_DNA"/>
</dbReference>
<keyword evidence="2" id="KW-0812">Transmembrane</keyword>
<evidence type="ECO:0000256" key="1">
    <source>
        <dbReference type="SAM" id="Coils"/>
    </source>
</evidence>
<gene>
    <name evidence="3" type="ORF">NliqN6_2286</name>
</gene>
<organism evidence="3 4">
    <name type="scientific">Naganishia liquefaciens</name>
    <dbReference type="NCBI Taxonomy" id="104408"/>
    <lineage>
        <taxon>Eukaryota</taxon>
        <taxon>Fungi</taxon>
        <taxon>Dikarya</taxon>
        <taxon>Basidiomycota</taxon>
        <taxon>Agaricomycotina</taxon>
        <taxon>Tremellomycetes</taxon>
        <taxon>Filobasidiales</taxon>
        <taxon>Filobasidiaceae</taxon>
        <taxon>Naganishia</taxon>
    </lineage>
</organism>
<evidence type="ECO:0000313" key="3">
    <source>
        <dbReference type="EMBL" id="GHJ85884.1"/>
    </source>
</evidence>
<evidence type="ECO:0000256" key="2">
    <source>
        <dbReference type="SAM" id="Phobius"/>
    </source>
</evidence>
<proteinExistence type="predicted"/>
<keyword evidence="2" id="KW-0472">Membrane</keyword>
<reference evidence="3" key="1">
    <citation type="submission" date="2020-07" db="EMBL/GenBank/DDBJ databases">
        <title>Draft Genome Sequence of a Deep-Sea Yeast, Naganishia (Cryptococcus) liquefaciens strain N6.</title>
        <authorList>
            <person name="Han Y.W."/>
            <person name="Kajitani R."/>
            <person name="Morimoto H."/>
            <person name="Parhat M."/>
            <person name="Tsubouchi H."/>
            <person name="Bakenova O."/>
            <person name="Ogata M."/>
            <person name="Argunhan B."/>
            <person name="Aoki R."/>
            <person name="Kajiwara S."/>
            <person name="Itoh T."/>
            <person name="Iwasaki H."/>
        </authorList>
    </citation>
    <scope>NUCLEOTIDE SEQUENCE</scope>
    <source>
        <strain evidence="3">N6</strain>
    </source>
</reference>
<keyword evidence="2" id="KW-1133">Transmembrane helix</keyword>
<feature type="transmembrane region" description="Helical" evidence="2">
    <location>
        <begin position="20"/>
        <end position="40"/>
    </location>
</feature>
<evidence type="ECO:0000313" key="4">
    <source>
        <dbReference type="Proteomes" id="UP000620104"/>
    </source>
</evidence>
<accession>A0A8H3YDZ3</accession>
<keyword evidence="4" id="KW-1185">Reference proteome</keyword>
<protein>
    <submittedName>
        <fullName evidence="3">Uncharacterized protein</fullName>
    </submittedName>
</protein>
<keyword evidence="1" id="KW-0175">Coiled coil</keyword>